<evidence type="ECO:0000313" key="1">
    <source>
        <dbReference type="EMBL" id="DAD38738.1"/>
    </source>
</evidence>
<accession>A0A822ZB34</accession>
<dbReference type="Proteomes" id="UP000607653">
    <property type="component" value="Unassembled WGS sequence"/>
</dbReference>
<dbReference type="AlphaFoldDB" id="A0A822ZB34"/>
<reference evidence="1 2" key="1">
    <citation type="journal article" date="2020" name="Mol. Biol. Evol.">
        <title>Distinct Expression and Methylation Patterns for Genes with Different Fates following a Single Whole-Genome Duplication in Flowering Plants.</title>
        <authorList>
            <person name="Shi T."/>
            <person name="Rahmani R.S."/>
            <person name="Gugger P.F."/>
            <person name="Wang M."/>
            <person name="Li H."/>
            <person name="Zhang Y."/>
            <person name="Li Z."/>
            <person name="Wang Q."/>
            <person name="Van de Peer Y."/>
            <person name="Marchal K."/>
            <person name="Chen J."/>
        </authorList>
    </citation>
    <scope>NUCLEOTIDE SEQUENCE [LARGE SCALE GENOMIC DNA]</scope>
    <source>
        <tissue evidence="1">Leaf</tissue>
    </source>
</reference>
<gene>
    <name evidence="1" type="ORF">HUJ06_013060</name>
</gene>
<protein>
    <submittedName>
        <fullName evidence="1">Uncharacterized protein</fullName>
    </submittedName>
</protein>
<evidence type="ECO:0000313" key="2">
    <source>
        <dbReference type="Proteomes" id="UP000607653"/>
    </source>
</evidence>
<organism evidence="1 2">
    <name type="scientific">Nelumbo nucifera</name>
    <name type="common">Sacred lotus</name>
    <dbReference type="NCBI Taxonomy" id="4432"/>
    <lineage>
        <taxon>Eukaryota</taxon>
        <taxon>Viridiplantae</taxon>
        <taxon>Streptophyta</taxon>
        <taxon>Embryophyta</taxon>
        <taxon>Tracheophyta</taxon>
        <taxon>Spermatophyta</taxon>
        <taxon>Magnoliopsida</taxon>
        <taxon>Proteales</taxon>
        <taxon>Nelumbonaceae</taxon>
        <taxon>Nelumbo</taxon>
    </lineage>
</organism>
<sequence length="41" mass="4856">MVLKKLIGQHLRLNIFKSLFSTLFEITNNLHYPTHSRLSMI</sequence>
<comment type="caution">
    <text evidence="1">The sequence shown here is derived from an EMBL/GenBank/DDBJ whole genome shotgun (WGS) entry which is preliminary data.</text>
</comment>
<name>A0A822ZB34_NELNU</name>
<dbReference type="EMBL" id="DUZY01000005">
    <property type="protein sequence ID" value="DAD38738.1"/>
    <property type="molecule type" value="Genomic_DNA"/>
</dbReference>
<keyword evidence="2" id="KW-1185">Reference proteome</keyword>
<proteinExistence type="predicted"/>